<evidence type="ECO:0000313" key="3">
    <source>
        <dbReference type="Proteomes" id="UP001189429"/>
    </source>
</evidence>
<evidence type="ECO:0000313" key="2">
    <source>
        <dbReference type="EMBL" id="CAK0840190.1"/>
    </source>
</evidence>
<name>A0ABN9T581_9DINO</name>
<dbReference type="Gene3D" id="3.50.50.60">
    <property type="entry name" value="FAD/NAD(P)-binding domain"/>
    <property type="match status" value="1"/>
</dbReference>
<evidence type="ECO:0000259" key="1">
    <source>
        <dbReference type="Pfam" id="PF01593"/>
    </source>
</evidence>
<feature type="domain" description="Amine oxidase" evidence="1">
    <location>
        <begin position="62"/>
        <end position="148"/>
    </location>
</feature>
<dbReference type="InterPro" id="IPR002937">
    <property type="entry name" value="Amino_oxidase"/>
</dbReference>
<reference evidence="2" key="1">
    <citation type="submission" date="2023-10" db="EMBL/GenBank/DDBJ databases">
        <authorList>
            <person name="Chen Y."/>
            <person name="Shah S."/>
            <person name="Dougan E. K."/>
            <person name="Thang M."/>
            <person name="Chan C."/>
        </authorList>
    </citation>
    <scope>NUCLEOTIDE SEQUENCE [LARGE SCALE GENOMIC DNA]</scope>
</reference>
<keyword evidence="3" id="KW-1185">Reference proteome</keyword>
<feature type="non-terminal residue" evidence="2">
    <location>
        <position position="154"/>
    </location>
</feature>
<protein>
    <recommendedName>
        <fullName evidence="1">Amine oxidase domain-containing protein</fullName>
    </recommendedName>
</protein>
<organism evidence="2 3">
    <name type="scientific">Prorocentrum cordatum</name>
    <dbReference type="NCBI Taxonomy" id="2364126"/>
    <lineage>
        <taxon>Eukaryota</taxon>
        <taxon>Sar</taxon>
        <taxon>Alveolata</taxon>
        <taxon>Dinophyceae</taxon>
        <taxon>Prorocentrales</taxon>
        <taxon>Prorocentraceae</taxon>
        <taxon>Prorocentrum</taxon>
    </lineage>
</organism>
<dbReference type="InterPro" id="IPR036188">
    <property type="entry name" value="FAD/NAD-bd_sf"/>
</dbReference>
<sequence>RALSPRARRRQSSCVVFVVLRRRPGAGEAGKRRLPAVRQRLAAVSSLGPGGPPAEVACSGRGEDRLLLGAGFRAVVEALASGLEVLRGDPATLVQQGPQDVSVRLASGRALRGRLAVVALPTGVLAGLDGRSAVEFEPPLPAEKLECIPSAIET</sequence>
<feature type="non-terminal residue" evidence="2">
    <location>
        <position position="1"/>
    </location>
</feature>
<gene>
    <name evidence="2" type="ORF">PCOR1329_LOCUS35685</name>
</gene>
<accession>A0ABN9T581</accession>
<dbReference type="Proteomes" id="UP001189429">
    <property type="component" value="Unassembled WGS sequence"/>
</dbReference>
<comment type="caution">
    <text evidence="2">The sequence shown here is derived from an EMBL/GenBank/DDBJ whole genome shotgun (WGS) entry which is preliminary data.</text>
</comment>
<dbReference type="Pfam" id="PF01593">
    <property type="entry name" value="Amino_oxidase"/>
    <property type="match status" value="1"/>
</dbReference>
<dbReference type="SUPFAM" id="SSF51905">
    <property type="entry name" value="FAD/NAD(P)-binding domain"/>
    <property type="match status" value="1"/>
</dbReference>
<proteinExistence type="predicted"/>
<dbReference type="EMBL" id="CAUYUJ010014358">
    <property type="protein sequence ID" value="CAK0840190.1"/>
    <property type="molecule type" value="Genomic_DNA"/>
</dbReference>